<dbReference type="Gene3D" id="2.30.310.10">
    <property type="entry name" value="ibrinogen binding protein from staphylococcus aureus domain"/>
    <property type="match status" value="1"/>
</dbReference>
<dbReference type="GO" id="GO:0072344">
    <property type="term" value="P:rescue of stalled ribosome"/>
    <property type="evidence" value="ECO:0007669"/>
    <property type="project" value="TreeGrafter"/>
</dbReference>
<evidence type="ECO:0000259" key="8">
    <source>
        <dbReference type="Pfam" id="PF11923"/>
    </source>
</evidence>
<dbReference type="GO" id="GO:1990116">
    <property type="term" value="P:ribosome-associated ubiquitin-dependent protein catabolic process"/>
    <property type="evidence" value="ECO:0007669"/>
    <property type="project" value="TreeGrafter"/>
</dbReference>
<name>A0A0U1LN86_TALIS</name>
<reference evidence="9 10" key="1">
    <citation type="submission" date="2015-04" db="EMBL/GenBank/DDBJ databases">
        <authorList>
            <person name="Syromyatnikov M.Y."/>
            <person name="Popov V.N."/>
        </authorList>
    </citation>
    <scope>NUCLEOTIDE SEQUENCE [LARGE SCALE GENOMIC DNA]</scope>
    <source>
        <strain evidence="9">WF-38-12</strain>
    </source>
</reference>
<feature type="domain" description="NFACT RNA-binding" evidence="7">
    <location>
        <begin position="548"/>
        <end position="661"/>
    </location>
</feature>
<gene>
    <name evidence="9" type="ORF">PISL3812_01827</name>
</gene>
<feature type="region of interest" description="Disordered" evidence="6">
    <location>
        <begin position="436"/>
        <end position="472"/>
    </location>
</feature>
<dbReference type="OrthoDB" id="207084at2759"/>
<feature type="region of interest" description="Disordered" evidence="6">
    <location>
        <begin position="689"/>
        <end position="862"/>
    </location>
</feature>
<evidence type="ECO:0000256" key="4">
    <source>
        <dbReference type="ARBA" id="ARBA00023054"/>
    </source>
</evidence>
<evidence type="ECO:0000313" key="10">
    <source>
        <dbReference type="Proteomes" id="UP000054383"/>
    </source>
</evidence>
<comment type="subcellular location">
    <subcellularLocation>
        <location evidence="1">Cytoplasm</location>
    </subcellularLocation>
</comment>
<feature type="compositionally biased region" description="Gly residues" evidence="6">
    <location>
        <begin position="1096"/>
        <end position="1106"/>
    </location>
</feature>
<dbReference type="FunFam" id="2.30.310.10:FF:000003">
    <property type="entry name" value="Zinc knuckle domain containing protein"/>
    <property type="match status" value="1"/>
</dbReference>
<feature type="compositionally biased region" description="Acidic residues" evidence="6">
    <location>
        <begin position="785"/>
        <end position="801"/>
    </location>
</feature>
<dbReference type="InterPro" id="IPR051608">
    <property type="entry name" value="RQC_Subunit_NEMF"/>
</dbReference>
<feature type="compositionally biased region" description="Basic residues" evidence="6">
    <location>
        <begin position="842"/>
        <end position="852"/>
    </location>
</feature>
<feature type="compositionally biased region" description="Low complexity" evidence="6">
    <location>
        <begin position="825"/>
        <end position="840"/>
    </location>
</feature>
<evidence type="ECO:0000256" key="6">
    <source>
        <dbReference type="SAM" id="MobiDB-lite"/>
    </source>
</evidence>
<dbReference type="GO" id="GO:1990112">
    <property type="term" value="C:RQC complex"/>
    <property type="evidence" value="ECO:0007669"/>
    <property type="project" value="TreeGrafter"/>
</dbReference>
<evidence type="ECO:0000256" key="5">
    <source>
        <dbReference type="ARBA" id="ARBA00070414"/>
    </source>
</evidence>
<dbReference type="Pfam" id="PF05670">
    <property type="entry name" value="NFACT-R_1"/>
    <property type="match status" value="1"/>
</dbReference>
<dbReference type="Pfam" id="PF11923">
    <property type="entry name" value="NFACT-C"/>
    <property type="match status" value="1"/>
</dbReference>
<feature type="compositionally biased region" description="Gly residues" evidence="6">
    <location>
        <begin position="1063"/>
        <end position="1088"/>
    </location>
</feature>
<evidence type="ECO:0000313" key="9">
    <source>
        <dbReference type="EMBL" id="CRG84558.1"/>
    </source>
</evidence>
<dbReference type="InterPro" id="IPR008532">
    <property type="entry name" value="NFACT_RNA-bd"/>
</dbReference>
<accession>A0A0U1LN86</accession>
<dbReference type="STRING" id="28573.A0A0U1LN86"/>
<dbReference type="GO" id="GO:0043023">
    <property type="term" value="F:ribosomal large subunit binding"/>
    <property type="evidence" value="ECO:0007669"/>
    <property type="project" value="TreeGrafter"/>
</dbReference>
<feature type="compositionally biased region" description="Acidic residues" evidence="6">
    <location>
        <begin position="751"/>
        <end position="766"/>
    </location>
</feature>
<sequence length="1112" mass="122000">MKQRFSSIDVKLICEELRPALTGLRISNIYDLSSRIFLFKLAKPDNRKQLIIDSGFRCHLTEYSRTTASAPSGFVSRLRKYIKTRRVTAVRQLGTDRIIDIVLSDGLFHIFLEFFAGGNIILTDAEYKIVALFRQVPASGDQEEVKVGLQYSVEKAQYYDGVPSLSPERLRETLESVAEAAKKSENAPKKSKKKVDAFRKALSHGFPEFPPMLLEDAFAATGFDSSVPLERVLEDQQLFQNAINVLEEAERVIKHISTRDKKAGYIVAVEDTKKKASDRPEESTSANNLLYEDFHPFRPRQFEGKPGHKILEYDSFNKTVDEYFSSIESQKLESRLTEHEETAKRKLEAARADHQKRTGALKQAQELHIRKAEAIQANVYRVQEAMDAVNGLIAQGMDWVEIARLIEMEQGRNNPVAQIIKLPLKLHENVVTLILGEASEDADEEEDEDSGFDSEESDEDSESENAPKQQRTAESLAIDIDLGLSPWSNATQYYDQKKVAAVKEQRTIQSSEKALKSQEKKVTQDLKRNLKQEKQVLRPSRKAFWFEKFFFFISTDGYLVLGGRDAHQVEILYRRYLKKGDIFVHADLEGATPMIIKNKDDTPDAPIPPGTLAQAGSLCVATSKAWDSKALMPSWWAHAHQISKTNERGELLASGGFHVKGEKNFLAPAQPILGFAVLFQISKESISNHRKHRLDEPSSVEEAGTVSPNTQEVETGDQGDAPEDVPEVEEEETINGGADSAIAKVATELKDDLDEEEPASDVENGGDETPRANPLQTTTTKEPSQEVEEDEEDTDNDDDEITETKDTPSEIPDKETKPNTLRSNTPTPSQASSTKQTATTVRGKKGKAKKAAQKYAHQDEEDRELALRLLGSNAKANKAAEAAAAKAKHEADLEAQRKRRRAQHERAAQAERKRQEQLGEGGGGGLAGEDDEETARAEAEDISWLPALVGTPLPEDDVLAALPVAAPWPALARFKYRAKLQPGNIKKGKAIKEILFHWIVEAGGSPDGGKIAKKIIADDVAEGMERATAERMRAHEAGLLKGWRDVEVMNTLPVGKVRIVSGGGASAGGGGGKGGGNKGGGGGGGGAKGGDKGGKGKGGGGPQKGGKGGKKK</sequence>
<feature type="region of interest" description="Disordered" evidence="6">
    <location>
        <begin position="875"/>
        <end position="938"/>
    </location>
</feature>
<dbReference type="GO" id="GO:0005737">
    <property type="term" value="C:cytoplasm"/>
    <property type="evidence" value="ECO:0007669"/>
    <property type="project" value="UniProtKB-SubCell"/>
</dbReference>
<dbReference type="OMA" id="MFLEFFA"/>
<dbReference type="AlphaFoldDB" id="A0A0U1LN86"/>
<evidence type="ECO:0000259" key="7">
    <source>
        <dbReference type="Pfam" id="PF05670"/>
    </source>
</evidence>
<feature type="compositionally biased region" description="Basic and acidic residues" evidence="6">
    <location>
        <begin position="802"/>
        <end position="817"/>
    </location>
</feature>
<dbReference type="PANTHER" id="PTHR15239">
    <property type="entry name" value="NUCLEAR EXPORT MEDIATOR FACTOR NEMF"/>
    <property type="match status" value="1"/>
</dbReference>
<keyword evidence="10" id="KW-1185">Reference proteome</keyword>
<dbReference type="GO" id="GO:0000049">
    <property type="term" value="F:tRNA binding"/>
    <property type="evidence" value="ECO:0007669"/>
    <property type="project" value="TreeGrafter"/>
</dbReference>
<dbReference type="PANTHER" id="PTHR15239:SF6">
    <property type="entry name" value="RIBOSOME QUALITY CONTROL COMPLEX SUBUNIT NEMF"/>
    <property type="match status" value="1"/>
</dbReference>
<evidence type="ECO:0000256" key="3">
    <source>
        <dbReference type="ARBA" id="ARBA00022490"/>
    </source>
</evidence>
<dbReference type="Pfam" id="PF05833">
    <property type="entry name" value="NFACT_N"/>
    <property type="match status" value="1"/>
</dbReference>
<dbReference type="InterPro" id="IPR021846">
    <property type="entry name" value="NFACT-C"/>
</dbReference>
<dbReference type="EMBL" id="CVMT01000001">
    <property type="protein sequence ID" value="CRG84558.1"/>
    <property type="molecule type" value="Genomic_DNA"/>
</dbReference>
<feature type="region of interest" description="Disordered" evidence="6">
    <location>
        <begin position="1063"/>
        <end position="1112"/>
    </location>
</feature>
<keyword evidence="3" id="KW-0963">Cytoplasm</keyword>
<feature type="compositionally biased region" description="Basic and acidic residues" evidence="6">
    <location>
        <begin position="904"/>
        <end position="917"/>
    </location>
</feature>
<feature type="compositionally biased region" description="Acidic residues" evidence="6">
    <location>
        <begin position="714"/>
        <end position="733"/>
    </location>
</feature>
<organism evidence="9 10">
    <name type="scientific">Talaromyces islandicus</name>
    <name type="common">Penicillium islandicum</name>
    <dbReference type="NCBI Taxonomy" id="28573"/>
    <lineage>
        <taxon>Eukaryota</taxon>
        <taxon>Fungi</taxon>
        <taxon>Dikarya</taxon>
        <taxon>Ascomycota</taxon>
        <taxon>Pezizomycotina</taxon>
        <taxon>Eurotiomycetes</taxon>
        <taxon>Eurotiomycetidae</taxon>
        <taxon>Eurotiales</taxon>
        <taxon>Trichocomaceae</taxon>
        <taxon>Talaromyces</taxon>
        <taxon>Talaromyces sect. Islandici</taxon>
    </lineage>
</organism>
<feature type="compositionally biased region" description="Basic and acidic residues" evidence="6">
    <location>
        <begin position="887"/>
        <end position="896"/>
    </location>
</feature>
<keyword evidence="4" id="KW-0175">Coiled coil</keyword>
<feature type="domain" description="NFACT protein C-terminal" evidence="8">
    <location>
        <begin position="939"/>
        <end position="1060"/>
    </location>
</feature>
<feature type="compositionally biased region" description="Low complexity" evidence="6">
    <location>
        <begin position="875"/>
        <end position="885"/>
    </location>
</feature>
<evidence type="ECO:0000256" key="1">
    <source>
        <dbReference type="ARBA" id="ARBA00004496"/>
    </source>
</evidence>
<protein>
    <recommendedName>
        <fullName evidence="5">Ribosome quality control complex subunit 2</fullName>
    </recommendedName>
</protein>
<evidence type="ECO:0000256" key="2">
    <source>
        <dbReference type="ARBA" id="ARBA00008318"/>
    </source>
</evidence>
<proteinExistence type="inferred from homology"/>
<comment type="similarity">
    <text evidence="2">Belongs to the NEMF family.</text>
</comment>
<feature type="compositionally biased region" description="Acidic residues" evidence="6">
    <location>
        <begin position="438"/>
        <end position="463"/>
    </location>
</feature>
<dbReference type="Proteomes" id="UP000054383">
    <property type="component" value="Unassembled WGS sequence"/>
</dbReference>